<reference evidence="6" key="1">
    <citation type="submission" date="2022-08" db="EMBL/GenBank/DDBJ databases">
        <title>Draft genome sequencing of Roseisolibacter agri AW1220.</title>
        <authorList>
            <person name="Tobiishi Y."/>
            <person name="Tonouchi A."/>
        </authorList>
    </citation>
    <scope>NUCLEOTIDE SEQUENCE</scope>
    <source>
        <strain evidence="6">AW1220</strain>
    </source>
</reference>
<feature type="domain" description="SDH C-terminal" evidence="5">
    <location>
        <begin position="255"/>
        <end position="284"/>
    </location>
</feature>
<keyword evidence="3" id="KW-0028">Amino-acid biosynthesis</keyword>
<dbReference type="GO" id="GO:0009423">
    <property type="term" value="P:chorismate biosynthetic process"/>
    <property type="evidence" value="ECO:0007669"/>
    <property type="project" value="TreeGrafter"/>
</dbReference>
<dbReference type="Pfam" id="PF08501">
    <property type="entry name" value="Shikimate_dh_N"/>
    <property type="match status" value="1"/>
</dbReference>
<dbReference type="InterPro" id="IPR046346">
    <property type="entry name" value="Aminoacid_DH-like_N_sf"/>
</dbReference>
<dbReference type="InterPro" id="IPR022893">
    <property type="entry name" value="Shikimate_DH_fam"/>
</dbReference>
<organism evidence="6 7">
    <name type="scientific">Roseisolibacter agri</name>
    <dbReference type="NCBI Taxonomy" id="2014610"/>
    <lineage>
        <taxon>Bacteria</taxon>
        <taxon>Pseudomonadati</taxon>
        <taxon>Gemmatimonadota</taxon>
        <taxon>Gemmatimonadia</taxon>
        <taxon>Gemmatimonadales</taxon>
        <taxon>Gemmatimonadaceae</taxon>
        <taxon>Roseisolibacter</taxon>
    </lineage>
</organism>
<evidence type="ECO:0000256" key="1">
    <source>
        <dbReference type="ARBA" id="ARBA00004871"/>
    </source>
</evidence>
<sequence>MPATLAPPSAAQPDVPSAIGQLVLLGHPVAHSLSPRFQNAALRAAGIPLTYRAADVAPHALPGVLDALVAARAAGNVTLPHKEAVAARCDLRTPLAARVGAVNTYWCTLDGALWGDNTDVAGVDASVRQLFGGRVPAGQRVALLGAGGSAAAVLAAAESWPDARVRVWSRTRERADALTQRFPAVAHAVDALADALDRATLVVNATPLGIRPDDVLPAPPAALGTDAAVLDLVYRPGETRWVHAVRASGRRAIDGLPMLIAQGAASFVRWFGVAPDTEAMWAAVGGRPAGSS</sequence>
<evidence type="ECO:0000259" key="4">
    <source>
        <dbReference type="Pfam" id="PF08501"/>
    </source>
</evidence>
<accession>A0AA37V3Z0</accession>
<name>A0AA37V3Z0_9BACT</name>
<dbReference type="GO" id="GO:0005829">
    <property type="term" value="C:cytosol"/>
    <property type="evidence" value="ECO:0007669"/>
    <property type="project" value="TreeGrafter"/>
</dbReference>
<dbReference type="GO" id="GO:0004764">
    <property type="term" value="F:shikimate 3-dehydrogenase (NADP+) activity"/>
    <property type="evidence" value="ECO:0007669"/>
    <property type="project" value="InterPro"/>
</dbReference>
<dbReference type="InterPro" id="IPR041121">
    <property type="entry name" value="SDH_C"/>
</dbReference>
<feature type="domain" description="Shikimate dehydrogenase substrate binding N-terminal" evidence="4">
    <location>
        <begin position="24"/>
        <end position="104"/>
    </location>
</feature>
<keyword evidence="3" id="KW-0057">Aromatic amino acid biosynthesis</keyword>
<keyword evidence="7" id="KW-1185">Reference proteome</keyword>
<dbReference type="InterPro" id="IPR013708">
    <property type="entry name" value="Shikimate_DH-bd_N"/>
</dbReference>
<gene>
    <name evidence="6" type="primary">aroE</name>
    <name evidence="6" type="ORF">rosag_37950</name>
</gene>
<evidence type="ECO:0000256" key="3">
    <source>
        <dbReference type="ARBA" id="ARBA00023141"/>
    </source>
</evidence>
<evidence type="ECO:0000259" key="5">
    <source>
        <dbReference type="Pfam" id="PF18317"/>
    </source>
</evidence>
<dbReference type="CDD" id="cd01065">
    <property type="entry name" value="NAD_bind_Shikimate_DH"/>
    <property type="match status" value="1"/>
</dbReference>
<keyword evidence="2" id="KW-0560">Oxidoreductase</keyword>
<comment type="caution">
    <text evidence="6">The sequence shown here is derived from an EMBL/GenBank/DDBJ whole genome shotgun (WGS) entry which is preliminary data.</text>
</comment>
<protein>
    <submittedName>
        <fullName evidence="6">Shikimate dehydrogenase (NADP(+))</fullName>
    </submittedName>
</protein>
<dbReference type="Gene3D" id="3.40.50.10860">
    <property type="entry name" value="Leucine Dehydrogenase, chain A, domain 1"/>
    <property type="match status" value="1"/>
</dbReference>
<dbReference type="Pfam" id="PF18317">
    <property type="entry name" value="SDH_C"/>
    <property type="match status" value="1"/>
</dbReference>
<dbReference type="AlphaFoldDB" id="A0AA37V3Z0"/>
<dbReference type="InterPro" id="IPR036291">
    <property type="entry name" value="NAD(P)-bd_dom_sf"/>
</dbReference>
<proteinExistence type="predicted"/>
<dbReference type="GO" id="GO:0009073">
    <property type="term" value="P:aromatic amino acid family biosynthetic process"/>
    <property type="evidence" value="ECO:0007669"/>
    <property type="project" value="UniProtKB-KW"/>
</dbReference>
<evidence type="ECO:0000256" key="2">
    <source>
        <dbReference type="ARBA" id="ARBA00023002"/>
    </source>
</evidence>
<dbReference type="SUPFAM" id="SSF51735">
    <property type="entry name" value="NAD(P)-binding Rossmann-fold domains"/>
    <property type="match status" value="1"/>
</dbReference>
<dbReference type="SUPFAM" id="SSF53223">
    <property type="entry name" value="Aminoacid dehydrogenase-like, N-terminal domain"/>
    <property type="match status" value="1"/>
</dbReference>
<dbReference type="Gene3D" id="3.40.50.720">
    <property type="entry name" value="NAD(P)-binding Rossmann-like Domain"/>
    <property type="match status" value="1"/>
</dbReference>
<dbReference type="RefSeq" id="WP_284351725.1">
    <property type="nucleotide sequence ID" value="NZ_BRXS01000006.1"/>
</dbReference>
<evidence type="ECO:0000313" key="6">
    <source>
        <dbReference type="EMBL" id="GLC27282.1"/>
    </source>
</evidence>
<comment type="pathway">
    <text evidence="1">Metabolic intermediate biosynthesis; chorismate biosynthesis; chorismate from D-erythrose 4-phosphate and phosphoenolpyruvate: step 4/7.</text>
</comment>
<dbReference type="GO" id="GO:0019632">
    <property type="term" value="P:shikimate metabolic process"/>
    <property type="evidence" value="ECO:0007669"/>
    <property type="project" value="TreeGrafter"/>
</dbReference>
<dbReference type="PANTHER" id="PTHR21089">
    <property type="entry name" value="SHIKIMATE DEHYDROGENASE"/>
    <property type="match status" value="1"/>
</dbReference>
<dbReference type="GO" id="GO:0050661">
    <property type="term" value="F:NADP binding"/>
    <property type="evidence" value="ECO:0007669"/>
    <property type="project" value="TreeGrafter"/>
</dbReference>
<evidence type="ECO:0000313" key="7">
    <source>
        <dbReference type="Proteomes" id="UP001161325"/>
    </source>
</evidence>
<dbReference type="PANTHER" id="PTHR21089:SF1">
    <property type="entry name" value="BIFUNCTIONAL 3-DEHYDROQUINATE DEHYDRATASE_SHIKIMATE DEHYDROGENASE, CHLOROPLASTIC"/>
    <property type="match status" value="1"/>
</dbReference>
<dbReference type="EMBL" id="BRXS01000006">
    <property type="protein sequence ID" value="GLC27282.1"/>
    <property type="molecule type" value="Genomic_DNA"/>
</dbReference>
<dbReference type="Proteomes" id="UP001161325">
    <property type="component" value="Unassembled WGS sequence"/>
</dbReference>